<keyword evidence="11" id="KW-1185">Reference proteome</keyword>
<evidence type="ECO:0000256" key="3">
    <source>
        <dbReference type="ARBA" id="ARBA00022475"/>
    </source>
</evidence>
<dbReference type="Gene3D" id="1.20.1250.20">
    <property type="entry name" value="MFS general substrate transporter like domains"/>
    <property type="match status" value="2"/>
</dbReference>
<dbReference type="Proteomes" id="UP001431010">
    <property type="component" value="Chromosome"/>
</dbReference>
<feature type="transmembrane region" description="Helical" evidence="8">
    <location>
        <begin position="52"/>
        <end position="76"/>
    </location>
</feature>
<dbReference type="PANTHER" id="PTHR43528">
    <property type="entry name" value="ALPHA-KETOGLUTARATE PERMEASE"/>
    <property type="match status" value="1"/>
</dbReference>
<comment type="subcellular location">
    <subcellularLocation>
        <location evidence="1">Cell membrane</location>
        <topology evidence="1">Multi-pass membrane protein</topology>
    </subcellularLocation>
</comment>
<feature type="transmembrane region" description="Helical" evidence="8">
    <location>
        <begin position="185"/>
        <end position="204"/>
    </location>
</feature>
<dbReference type="EMBL" id="CP088156">
    <property type="protein sequence ID" value="UFZ05578.1"/>
    <property type="molecule type" value="Genomic_DNA"/>
</dbReference>
<dbReference type="InterPro" id="IPR011701">
    <property type="entry name" value="MFS"/>
</dbReference>
<sequence length="434" mass="46285">MQTKSRTAMIAAIAGNAMEWYDFTVFALMTPVIKTLFFPVDPKVPGSEINALLLTTALFGTGFFMRPVGGLALGYFGDRHGRKAAMTLGMALMGLSVALLALTPTYATAGFAAPFIVLIARLLQGFSVGGEFGTSTAYLIEAAPPGRTGFFGSWQIAGQLMANALGATLGAGITMIFTQEQINAGAWRIPFIVGLLIVPILFVMRTKLVEPEAFVRVKSAGHGDRFVAALKHPGRNYLIGMGMVVASAVSFYVTFGYTVTYAKDVLKLPLMQSFLVQLIAAVVMTIVVPIAGAVSDRYPRKPLLLVSLAGYFVLLYPLYAWVIAAPSIGRLLVCQVVIGCFSAFFLGVYCTTLVELFPVRVRSTSLSIVNNVAVLISGGFAQFFVTWLIALTHSPLAPIFYVMIGVGLGLIAVIAMRGDPRDAVTATETVTASS</sequence>
<feature type="transmembrane region" description="Helical" evidence="8">
    <location>
        <begin position="336"/>
        <end position="356"/>
    </location>
</feature>
<protein>
    <submittedName>
        <fullName evidence="10">Citrate-proton symporter</fullName>
    </submittedName>
</protein>
<evidence type="ECO:0000256" key="2">
    <source>
        <dbReference type="ARBA" id="ARBA00022448"/>
    </source>
</evidence>
<dbReference type="InterPro" id="IPR051084">
    <property type="entry name" value="H+-coupled_symporters"/>
</dbReference>
<evidence type="ECO:0000256" key="4">
    <source>
        <dbReference type="ARBA" id="ARBA00022692"/>
    </source>
</evidence>
<evidence type="ECO:0000313" key="10">
    <source>
        <dbReference type="EMBL" id="UFZ05578.1"/>
    </source>
</evidence>
<feature type="transmembrane region" description="Helical" evidence="8">
    <location>
        <begin position="88"/>
        <end position="109"/>
    </location>
</feature>
<reference evidence="10" key="1">
    <citation type="journal article" date="2024" name="Antonie Van Leeuwenhoek">
        <title>Bradyrhizobium ontarionense sp. nov., a novel bacterial symbiont isolated from Aeschynomene indica (Indian jointvetch), harbours photosynthesis, nitrogen fixation and nitrous oxide (N2O) reductase genes.</title>
        <authorList>
            <person name="Bromfield E.S.P."/>
            <person name="Cloutier S."/>
        </authorList>
    </citation>
    <scope>NUCLEOTIDE SEQUENCE</scope>
    <source>
        <strain evidence="10">A19</strain>
    </source>
</reference>
<evidence type="ECO:0000256" key="1">
    <source>
        <dbReference type="ARBA" id="ARBA00004651"/>
    </source>
</evidence>
<gene>
    <name evidence="10" type="ORF">LQG66_04465</name>
</gene>
<feature type="transmembrane region" description="Helical" evidence="8">
    <location>
        <begin position="20"/>
        <end position="40"/>
    </location>
</feature>
<organism evidence="10 11">
    <name type="scientific">Bradyrhizobium ontarionense</name>
    <dbReference type="NCBI Taxonomy" id="2898149"/>
    <lineage>
        <taxon>Bacteria</taxon>
        <taxon>Pseudomonadati</taxon>
        <taxon>Pseudomonadota</taxon>
        <taxon>Alphaproteobacteria</taxon>
        <taxon>Hyphomicrobiales</taxon>
        <taxon>Nitrobacteraceae</taxon>
        <taxon>Bradyrhizobium</taxon>
    </lineage>
</organism>
<feature type="transmembrane region" description="Helical" evidence="8">
    <location>
        <begin position="368"/>
        <end position="390"/>
    </location>
</feature>
<evidence type="ECO:0000256" key="8">
    <source>
        <dbReference type="SAM" id="Phobius"/>
    </source>
</evidence>
<keyword evidence="2" id="KW-0813">Transport</keyword>
<feature type="transmembrane region" description="Helical" evidence="8">
    <location>
        <begin position="237"/>
        <end position="258"/>
    </location>
</feature>
<proteinExistence type="predicted"/>
<evidence type="ECO:0000313" key="11">
    <source>
        <dbReference type="Proteomes" id="UP001431010"/>
    </source>
</evidence>
<keyword evidence="4 8" id="KW-0812">Transmembrane</keyword>
<keyword evidence="7 8" id="KW-0472">Membrane</keyword>
<name>A0ABY3RE58_9BRAD</name>
<keyword evidence="5" id="KW-0769">Symport</keyword>
<evidence type="ECO:0000256" key="5">
    <source>
        <dbReference type="ARBA" id="ARBA00022847"/>
    </source>
</evidence>
<accession>A0ABY3RE58</accession>
<keyword evidence="3" id="KW-1003">Cell membrane</keyword>
<feature type="transmembrane region" description="Helical" evidence="8">
    <location>
        <begin position="303"/>
        <end position="324"/>
    </location>
</feature>
<dbReference type="SUPFAM" id="SSF103473">
    <property type="entry name" value="MFS general substrate transporter"/>
    <property type="match status" value="1"/>
</dbReference>
<feature type="transmembrane region" description="Helical" evidence="8">
    <location>
        <begin position="396"/>
        <end position="416"/>
    </location>
</feature>
<evidence type="ECO:0000259" key="9">
    <source>
        <dbReference type="PROSITE" id="PS50850"/>
    </source>
</evidence>
<evidence type="ECO:0000256" key="6">
    <source>
        <dbReference type="ARBA" id="ARBA00022989"/>
    </source>
</evidence>
<dbReference type="InterPro" id="IPR036259">
    <property type="entry name" value="MFS_trans_sf"/>
</dbReference>
<feature type="transmembrane region" description="Helical" evidence="8">
    <location>
        <begin position="270"/>
        <end position="291"/>
    </location>
</feature>
<dbReference type="RefSeq" id="WP_231323826.1">
    <property type="nucleotide sequence ID" value="NZ_CP088156.1"/>
</dbReference>
<dbReference type="PROSITE" id="PS50850">
    <property type="entry name" value="MFS"/>
    <property type="match status" value="1"/>
</dbReference>
<feature type="domain" description="Major facilitator superfamily (MFS) profile" evidence="9">
    <location>
        <begin position="8"/>
        <end position="421"/>
    </location>
</feature>
<evidence type="ECO:0000256" key="7">
    <source>
        <dbReference type="ARBA" id="ARBA00023136"/>
    </source>
</evidence>
<dbReference type="Pfam" id="PF07690">
    <property type="entry name" value="MFS_1"/>
    <property type="match status" value="1"/>
</dbReference>
<dbReference type="InterPro" id="IPR020846">
    <property type="entry name" value="MFS_dom"/>
</dbReference>
<dbReference type="CDD" id="cd17368">
    <property type="entry name" value="MFS_CitA"/>
    <property type="match status" value="1"/>
</dbReference>
<keyword evidence="6 8" id="KW-1133">Transmembrane helix</keyword>
<dbReference type="PANTHER" id="PTHR43528:SF8">
    <property type="entry name" value="BLR0239 PROTEIN"/>
    <property type="match status" value="1"/>
</dbReference>